<accession>A0AAJ4GFP0</accession>
<dbReference type="EMBL" id="CP050919">
    <property type="protein sequence ID" value="QIX58785.1"/>
    <property type="molecule type" value="Genomic_DNA"/>
</dbReference>
<reference evidence="1 2" key="1">
    <citation type="submission" date="2020-04" db="EMBL/GenBank/DDBJ databases">
        <title>Novel strain L. Fermentum HFD1 producer antibacterial peptides.</title>
        <authorList>
            <person name="Ozhegov G.D."/>
            <person name="Pavlova A.S."/>
            <person name="Zhuravleva D.E."/>
            <person name="Gogoleva N.V."/>
            <person name="Shagimardanova E.I."/>
            <person name="Markelova M.I."/>
            <person name="Yarullina D.R."/>
            <person name="Kayumov A.R."/>
        </authorList>
    </citation>
    <scope>NUCLEOTIDE SEQUENCE [LARGE SCALE GENOMIC DNA]</scope>
    <source>
        <strain evidence="1 2">HFD1</strain>
    </source>
</reference>
<dbReference type="Proteomes" id="UP000503169">
    <property type="component" value="Chromosome"/>
</dbReference>
<organism evidence="1 2">
    <name type="scientific">Limosilactobacillus fermentum</name>
    <name type="common">Lactobacillus fermentum</name>
    <dbReference type="NCBI Taxonomy" id="1613"/>
    <lineage>
        <taxon>Bacteria</taxon>
        <taxon>Bacillati</taxon>
        <taxon>Bacillota</taxon>
        <taxon>Bacilli</taxon>
        <taxon>Lactobacillales</taxon>
        <taxon>Lactobacillaceae</taxon>
        <taxon>Limosilactobacillus</taxon>
    </lineage>
</organism>
<sequence>MQVILVNFLVFFSWKRSTKPILLTQYAMVV</sequence>
<dbReference type="AlphaFoldDB" id="A0AAJ4GFP0"/>
<gene>
    <name evidence="1" type="ORF">HCY95_01222</name>
</gene>
<protein>
    <submittedName>
        <fullName evidence="1">Uncharacterized protein</fullName>
    </submittedName>
</protein>
<proteinExistence type="predicted"/>
<evidence type="ECO:0000313" key="2">
    <source>
        <dbReference type="Proteomes" id="UP000503169"/>
    </source>
</evidence>
<name>A0AAJ4GFP0_LIMFE</name>
<evidence type="ECO:0000313" key="1">
    <source>
        <dbReference type="EMBL" id="QIX58785.1"/>
    </source>
</evidence>